<reference evidence="3" key="1">
    <citation type="journal article" date="2019" name="Int. J. Syst. Evol. Microbiol.">
        <title>The Global Catalogue of Microorganisms (GCM) 10K type strain sequencing project: providing services to taxonomists for standard genome sequencing and annotation.</title>
        <authorList>
            <consortium name="The Broad Institute Genomics Platform"/>
            <consortium name="The Broad Institute Genome Sequencing Center for Infectious Disease"/>
            <person name="Wu L."/>
            <person name="Ma J."/>
        </authorList>
    </citation>
    <scope>NUCLEOTIDE SEQUENCE [LARGE SCALE GENOMIC DNA]</scope>
    <source>
        <strain evidence="3">JCM 4586</strain>
    </source>
</reference>
<accession>A0ABQ2YQK6</accession>
<evidence type="ECO:0000313" key="3">
    <source>
        <dbReference type="Proteomes" id="UP000659223"/>
    </source>
</evidence>
<comment type="caution">
    <text evidence="2">The sequence shown here is derived from an EMBL/GenBank/DDBJ whole genome shotgun (WGS) entry which is preliminary data.</text>
</comment>
<proteinExistence type="predicted"/>
<sequence>MTAEGSQPVSSGCEPAVAGRARPAEPQMYTLAALMGRGPARLSATALQVCIRYQA</sequence>
<protein>
    <submittedName>
        <fullName evidence="2">Uncharacterized protein</fullName>
    </submittedName>
</protein>
<keyword evidence="3" id="KW-1185">Reference proteome</keyword>
<feature type="compositionally biased region" description="Polar residues" evidence="1">
    <location>
        <begin position="1"/>
        <end position="10"/>
    </location>
</feature>
<dbReference type="Proteomes" id="UP000659223">
    <property type="component" value="Unassembled WGS sequence"/>
</dbReference>
<evidence type="ECO:0000256" key="1">
    <source>
        <dbReference type="SAM" id="MobiDB-lite"/>
    </source>
</evidence>
<feature type="region of interest" description="Disordered" evidence="1">
    <location>
        <begin position="1"/>
        <end position="21"/>
    </location>
</feature>
<organism evidence="2 3">
    <name type="scientific">Streptomyces hiroshimensis</name>
    <dbReference type="NCBI Taxonomy" id="66424"/>
    <lineage>
        <taxon>Bacteria</taxon>
        <taxon>Bacillati</taxon>
        <taxon>Actinomycetota</taxon>
        <taxon>Actinomycetes</taxon>
        <taxon>Kitasatosporales</taxon>
        <taxon>Streptomycetaceae</taxon>
        <taxon>Streptomyces</taxon>
    </lineage>
</organism>
<dbReference type="EMBL" id="BMUT01000009">
    <property type="protein sequence ID" value="GGX92116.1"/>
    <property type="molecule type" value="Genomic_DNA"/>
</dbReference>
<evidence type="ECO:0000313" key="2">
    <source>
        <dbReference type="EMBL" id="GGX92116.1"/>
    </source>
</evidence>
<gene>
    <name evidence="2" type="ORF">GCM10010324_42360</name>
</gene>
<name>A0ABQ2YQK6_9ACTN</name>